<protein>
    <submittedName>
        <fullName evidence="3">UPF0699 transmembrane protein YdbS</fullName>
    </submittedName>
</protein>
<feature type="domain" description="YdbS-like PH" evidence="2">
    <location>
        <begin position="80"/>
        <end position="154"/>
    </location>
</feature>
<keyword evidence="1" id="KW-0472">Membrane</keyword>
<gene>
    <name evidence="3" type="primary">ydbS</name>
    <name evidence="3" type="ORF">MACH08_36780</name>
</gene>
<evidence type="ECO:0000313" key="3">
    <source>
        <dbReference type="EMBL" id="GLO67894.1"/>
    </source>
</evidence>
<dbReference type="EMBL" id="BSKO01000001">
    <property type="protein sequence ID" value="GLO67894.1"/>
    <property type="molecule type" value="Genomic_DNA"/>
</dbReference>
<proteinExistence type="predicted"/>
<name>A0ABQ5TQG5_9BACI</name>
<dbReference type="Proteomes" id="UP001275436">
    <property type="component" value="Unassembled WGS sequence"/>
</dbReference>
<reference evidence="3 4" key="1">
    <citation type="submission" date="2023-02" db="EMBL/GenBank/DDBJ databases">
        <title>Oceanobacillus kimchii IFOP_LL358 isolated form Alexandrium catenella lab strain.</title>
        <authorList>
            <person name="Gajardo G."/>
            <person name="Ueki S."/>
            <person name="Maruyama F."/>
        </authorList>
    </citation>
    <scope>NUCLEOTIDE SEQUENCE [LARGE SCALE GENOMIC DNA]</scope>
    <source>
        <strain evidence="3 4">IFOP_LL358</strain>
    </source>
</reference>
<dbReference type="PANTHER" id="PTHR34473">
    <property type="entry name" value="UPF0699 TRANSMEMBRANE PROTEIN YDBS"/>
    <property type="match status" value="1"/>
</dbReference>
<evidence type="ECO:0000259" key="2">
    <source>
        <dbReference type="Pfam" id="PF03703"/>
    </source>
</evidence>
<evidence type="ECO:0000313" key="4">
    <source>
        <dbReference type="Proteomes" id="UP001275436"/>
    </source>
</evidence>
<dbReference type="PANTHER" id="PTHR34473:SF2">
    <property type="entry name" value="UPF0699 TRANSMEMBRANE PROTEIN YDBT"/>
    <property type="match status" value="1"/>
</dbReference>
<dbReference type="Pfam" id="PF03703">
    <property type="entry name" value="bPH_2"/>
    <property type="match status" value="1"/>
</dbReference>
<accession>A0ABQ5TQG5</accession>
<evidence type="ECO:0000256" key="1">
    <source>
        <dbReference type="SAM" id="Phobius"/>
    </source>
</evidence>
<keyword evidence="1 3" id="KW-0812">Transmembrane</keyword>
<dbReference type="InterPro" id="IPR005182">
    <property type="entry name" value="YdbS-like_PH"/>
</dbReference>
<keyword evidence="4" id="KW-1185">Reference proteome</keyword>
<sequence>MHNQIEEPTERISKKAIFVWRTMNSIILSVAFIILIALLIAHTYFSWYDWIAYVLWGLIALSILDIIWSIYLEPYLLQKYWRYQVDEDFVQFKHGRWKLVHIVIPMTKIQYVGLKQGPLLRKYNLHTLSIGTMASTHEIPAIPEGTARAIRDQIAELANINNEEGEE</sequence>
<feature type="transmembrane region" description="Helical" evidence="1">
    <location>
        <begin position="21"/>
        <end position="44"/>
    </location>
</feature>
<feature type="transmembrane region" description="Helical" evidence="1">
    <location>
        <begin position="50"/>
        <end position="72"/>
    </location>
</feature>
<comment type="caution">
    <text evidence="3">The sequence shown here is derived from an EMBL/GenBank/DDBJ whole genome shotgun (WGS) entry which is preliminary data.</text>
</comment>
<keyword evidence="1" id="KW-1133">Transmembrane helix</keyword>
<dbReference type="RefSeq" id="WP_317958364.1">
    <property type="nucleotide sequence ID" value="NZ_BSKO01000001.1"/>
</dbReference>
<organism evidence="3 4">
    <name type="scientific">Oceanobacillus kimchii</name>
    <dbReference type="NCBI Taxonomy" id="746691"/>
    <lineage>
        <taxon>Bacteria</taxon>
        <taxon>Bacillati</taxon>
        <taxon>Bacillota</taxon>
        <taxon>Bacilli</taxon>
        <taxon>Bacillales</taxon>
        <taxon>Bacillaceae</taxon>
        <taxon>Oceanobacillus</taxon>
    </lineage>
</organism>